<keyword evidence="4" id="KW-1185">Reference proteome</keyword>
<comment type="caution">
    <text evidence="3">The sequence shown here is derived from an EMBL/GenBank/DDBJ whole genome shotgun (WGS) entry which is preliminary data.</text>
</comment>
<dbReference type="SUPFAM" id="SSF51735">
    <property type="entry name" value="NAD(P)-binding Rossmann-fold domains"/>
    <property type="match status" value="1"/>
</dbReference>
<dbReference type="RefSeq" id="WP_130957918.1">
    <property type="nucleotide sequence ID" value="NZ_JBHSHA010000009.1"/>
</dbReference>
<dbReference type="InterPro" id="IPR008927">
    <property type="entry name" value="6-PGluconate_DH-like_C_sf"/>
</dbReference>
<evidence type="ECO:0000313" key="4">
    <source>
        <dbReference type="Proteomes" id="UP000292919"/>
    </source>
</evidence>
<accession>A0A6H3FAA9</accession>
<dbReference type="SUPFAM" id="SSF48179">
    <property type="entry name" value="6-phosphogluconate dehydrogenase C-terminal domain-like"/>
    <property type="match status" value="1"/>
</dbReference>
<dbReference type="Gene3D" id="1.10.3660.10">
    <property type="entry name" value="6-phosphogluconate dehydrogenase C-terminal like domain"/>
    <property type="match status" value="1"/>
</dbReference>
<organism evidence="3 4">
    <name type="scientific">Desulfovibrio legallii</name>
    <dbReference type="NCBI Taxonomy" id="571438"/>
    <lineage>
        <taxon>Bacteria</taxon>
        <taxon>Pseudomonadati</taxon>
        <taxon>Thermodesulfobacteriota</taxon>
        <taxon>Desulfovibrionia</taxon>
        <taxon>Desulfovibrionales</taxon>
        <taxon>Desulfovibrionaceae</taxon>
        <taxon>Desulfovibrio</taxon>
    </lineage>
</organism>
<name>A0A6H3FAA9_9BACT</name>
<dbReference type="InterPro" id="IPR036291">
    <property type="entry name" value="NAD(P)-bd_dom_sf"/>
</dbReference>
<dbReference type="GO" id="GO:0070403">
    <property type="term" value="F:NAD+ binding"/>
    <property type="evidence" value="ECO:0007669"/>
    <property type="project" value="InterPro"/>
</dbReference>
<proteinExistence type="predicted"/>
<dbReference type="GO" id="GO:0004665">
    <property type="term" value="F:prephenate dehydrogenase (NADP+) activity"/>
    <property type="evidence" value="ECO:0007669"/>
    <property type="project" value="InterPro"/>
</dbReference>
<evidence type="ECO:0000256" key="1">
    <source>
        <dbReference type="ARBA" id="ARBA00023002"/>
    </source>
</evidence>
<dbReference type="Proteomes" id="UP000292919">
    <property type="component" value="Unassembled WGS sequence"/>
</dbReference>
<dbReference type="Pfam" id="PF02153">
    <property type="entry name" value="PDH_N"/>
    <property type="match status" value="1"/>
</dbReference>
<dbReference type="PROSITE" id="PS51176">
    <property type="entry name" value="PDH_ADH"/>
    <property type="match status" value="1"/>
</dbReference>
<dbReference type="GO" id="GO:0006571">
    <property type="term" value="P:tyrosine biosynthetic process"/>
    <property type="evidence" value="ECO:0007669"/>
    <property type="project" value="InterPro"/>
</dbReference>
<evidence type="ECO:0000259" key="2">
    <source>
        <dbReference type="PROSITE" id="PS51176"/>
    </source>
</evidence>
<protein>
    <submittedName>
        <fullName evidence="3">Prephenate dehydrogenase</fullName>
    </submittedName>
</protein>
<evidence type="ECO:0000313" key="3">
    <source>
        <dbReference type="EMBL" id="TBH80628.1"/>
    </source>
</evidence>
<reference evidence="3 4" key="1">
    <citation type="submission" date="2018-12" db="EMBL/GenBank/DDBJ databases">
        <title>First genome draft of Desulfovibrio legallis sp. nov.</title>
        <authorList>
            <person name="Ben Dhia O."/>
            <person name="Najjari A."/>
            <person name="Ferjani R."/>
            <person name="Fhoula I."/>
            <person name="Fardeau M.-L."/>
            <person name="Boudabbous A."/>
            <person name="Ouzari H.I."/>
        </authorList>
    </citation>
    <scope>NUCLEOTIDE SEQUENCE [LARGE SCALE GENOMIC DNA]</scope>
    <source>
        <strain evidence="3 4">H1T</strain>
    </source>
</reference>
<dbReference type="GO" id="GO:0008977">
    <property type="term" value="F:prephenate dehydrogenase (NAD+) activity"/>
    <property type="evidence" value="ECO:0007669"/>
    <property type="project" value="InterPro"/>
</dbReference>
<dbReference type="Gene3D" id="3.40.50.720">
    <property type="entry name" value="NAD(P)-binding Rossmann-like Domain"/>
    <property type="match status" value="1"/>
</dbReference>
<dbReference type="AlphaFoldDB" id="A0A6H3FAA9"/>
<dbReference type="InterPro" id="IPR046826">
    <property type="entry name" value="PDH_N"/>
</dbReference>
<dbReference type="PANTHER" id="PTHR21363:SF0">
    <property type="entry name" value="PREPHENATE DEHYDROGENASE [NADP(+)]"/>
    <property type="match status" value="1"/>
</dbReference>
<feature type="domain" description="Prephenate/arogenate dehydrogenase" evidence="2">
    <location>
        <begin position="12"/>
        <end position="264"/>
    </location>
</feature>
<sequence length="264" mass="28444">MADPCAAACRRTPLLIVGSRGRMGAMLLARAAAAGLNARGVDQPLTPAALAPACADAGLVLLCVPAAVVPATLAILTPHVPPSAVLADITSVKERPLRQMEEAWPGPVVGTHPLFGPKPDPSGPLPVAIVPGRRAPATALALVEGFYHALGFQTFRTTARTHDEAMARIQSMNFITNLAYFALLAGQDDLLPFLTPSFRRRRDAARKMLTEDAALFTGLFEANPHSYEAVRQYRQMLNLAAAGDVDLLCQRARWWWPEDGEERH</sequence>
<gene>
    <name evidence="3" type="ORF">EB812_04905</name>
</gene>
<dbReference type="PANTHER" id="PTHR21363">
    <property type="entry name" value="PREPHENATE DEHYDROGENASE"/>
    <property type="match status" value="1"/>
</dbReference>
<dbReference type="InterPro" id="IPR003099">
    <property type="entry name" value="Prephen_DH"/>
</dbReference>
<dbReference type="EMBL" id="SIXC01000005">
    <property type="protein sequence ID" value="TBH80628.1"/>
    <property type="molecule type" value="Genomic_DNA"/>
</dbReference>
<keyword evidence="1" id="KW-0560">Oxidoreductase</keyword>
<dbReference type="InterPro" id="IPR050812">
    <property type="entry name" value="Preph/Arog_dehydrog"/>
</dbReference>